<evidence type="ECO:0000256" key="6">
    <source>
        <dbReference type="ARBA" id="ARBA00066985"/>
    </source>
</evidence>
<evidence type="ECO:0000256" key="2">
    <source>
        <dbReference type="ARBA" id="ARBA00022801"/>
    </source>
</evidence>
<comment type="pathway">
    <text evidence="1">Amino-acid biosynthesis; beta-alanine biosynthesis.</text>
</comment>
<comment type="similarity">
    <text evidence="5">Belongs to the carbon-nitrogen hydrolase superfamily. BUP family.</text>
</comment>
<name>A0A7S1KLX5_9EUKA</name>
<comment type="catalytic activity">
    <reaction evidence="3">
        <text>3-(carbamoylamino)propanoate + H2O + 2 H(+) = beta-alanine + NH4(+) + CO2</text>
        <dbReference type="Rhea" id="RHEA:11184"/>
        <dbReference type="ChEBI" id="CHEBI:11892"/>
        <dbReference type="ChEBI" id="CHEBI:15377"/>
        <dbReference type="ChEBI" id="CHEBI:15378"/>
        <dbReference type="ChEBI" id="CHEBI:16526"/>
        <dbReference type="ChEBI" id="CHEBI:28938"/>
        <dbReference type="ChEBI" id="CHEBI:57966"/>
        <dbReference type="EC" id="3.5.1.6"/>
    </reaction>
</comment>
<reference evidence="11" key="1">
    <citation type="submission" date="2021-01" db="EMBL/GenBank/DDBJ databases">
        <authorList>
            <person name="Corre E."/>
            <person name="Pelletier E."/>
            <person name="Niang G."/>
            <person name="Scheremetjew M."/>
            <person name="Finn R."/>
            <person name="Kale V."/>
            <person name="Holt S."/>
            <person name="Cochrane G."/>
            <person name="Meng A."/>
            <person name="Brown T."/>
            <person name="Cohen L."/>
        </authorList>
    </citation>
    <scope>NUCLEOTIDE SEQUENCE</scope>
    <source>
        <strain evidence="11">WS</strain>
    </source>
</reference>
<dbReference type="SUPFAM" id="SSF56317">
    <property type="entry name" value="Carbon-nitrogen hydrolase"/>
    <property type="match status" value="1"/>
</dbReference>
<evidence type="ECO:0000259" key="10">
    <source>
        <dbReference type="PROSITE" id="PS50263"/>
    </source>
</evidence>
<keyword evidence="2" id="KW-0378">Hydrolase</keyword>
<organism evidence="11">
    <name type="scientific">Percolomonas cosmopolitus</name>
    <dbReference type="NCBI Taxonomy" id="63605"/>
    <lineage>
        <taxon>Eukaryota</taxon>
        <taxon>Discoba</taxon>
        <taxon>Heterolobosea</taxon>
        <taxon>Tetramitia</taxon>
        <taxon>Eutetramitia</taxon>
        <taxon>Percolomonadidae</taxon>
        <taxon>Percolomonas</taxon>
    </lineage>
</organism>
<evidence type="ECO:0000256" key="4">
    <source>
        <dbReference type="ARBA" id="ARBA00050552"/>
    </source>
</evidence>
<evidence type="ECO:0000256" key="9">
    <source>
        <dbReference type="SAM" id="SignalP"/>
    </source>
</evidence>
<dbReference type="EMBL" id="HBGD01001574">
    <property type="protein sequence ID" value="CAD9078068.1"/>
    <property type="molecule type" value="Transcribed_RNA"/>
</dbReference>
<evidence type="ECO:0000256" key="8">
    <source>
        <dbReference type="ARBA" id="ARBA00075038"/>
    </source>
</evidence>
<protein>
    <recommendedName>
        <fullName evidence="7">Beta-ureidopropionase</fullName>
        <ecNumber evidence="6">3.5.1.6</ecNumber>
    </recommendedName>
    <alternativeName>
        <fullName evidence="8">N-carbamoyl-beta-alanine amidohydrolase</fullName>
    </alternativeName>
</protein>
<feature type="domain" description="CN hydrolase" evidence="10">
    <location>
        <begin position="125"/>
        <end position="397"/>
    </location>
</feature>
<dbReference type="Gene3D" id="3.60.110.10">
    <property type="entry name" value="Carbon-nitrogen hydrolase"/>
    <property type="match status" value="1"/>
</dbReference>
<evidence type="ECO:0000256" key="1">
    <source>
        <dbReference type="ARBA" id="ARBA00004668"/>
    </source>
</evidence>
<dbReference type="GO" id="GO:0033396">
    <property type="term" value="P:beta-alanine biosynthetic process via 3-ureidopropionate"/>
    <property type="evidence" value="ECO:0007669"/>
    <property type="project" value="TreeGrafter"/>
</dbReference>
<dbReference type="AlphaFoldDB" id="A0A7S1KLX5"/>
<evidence type="ECO:0000256" key="3">
    <source>
        <dbReference type="ARBA" id="ARBA00050540"/>
    </source>
</evidence>
<dbReference type="PANTHER" id="PTHR43674:SF2">
    <property type="entry name" value="BETA-UREIDOPROPIONASE"/>
    <property type="match status" value="1"/>
</dbReference>
<dbReference type="InterPro" id="IPR036526">
    <property type="entry name" value="C-N_Hydrolase_sf"/>
</dbReference>
<keyword evidence="9" id="KW-0732">Signal</keyword>
<dbReference type="PROSITE" id="PS50263">
    <property type="entry name" value="CN_HYDROLASE"/>
    <property type="match status" value="1"/>
</dbReference>
<dbReference type="PANTHER" id="PTHR43674">
    <property type="entry name" value="NITRILASE C965.09-RELATED"/>
    <property type="match status" value="1"/>
</dbReference>
<dbReference type="FunFam" id="3.60.110.10:FF:000008">
    <property type="entry name" value="Beta-alanine synthase"/>
    <property type="match status" value="1"/>
</dbReference>
<accession>A0A7S1KLX5</accession>
<dbReference type="InterPro" id="IPR050345">
    <property type="entry name" value="Aliph_Amidase/BUP"/>
</dbReference>
<feature type="chain" id="PRO_5030990920" description="Beta-ureidopropionase" evidence="9">
    <location>
        <begin position="24"/>
        <end position="455"/>
    </location>
</feature>
<dbReference type="EC" id="3.5.1.6" evidence="6"/>
<comment type="catalytic activity">
    <reaction evidence="4">
        <text>3-(carbamoylamino)-2-methylpropanoate + H2O + 2 H(+) = (R)-3-amino-2-methylpropanoate + NH4(+) + CO2</text>
        <dbReference type="Rhea" id="RHEA:37339"/>
        <dbReference type="ChEBI" id="CHEBI:15377"/>
        <dbReference type="ChEBI" id="CHEBI:15378"/>
        <dbReference type="ChEBI" id="CHEBI:16526"/>
        <dbReference type="ChEBI" id="CHEBI:28938"/>
        <dbReference type="ChEBI" id="CHEBI:57731"/>
        <dbReference type="ChEBI" id="CHEBI:74414"/>
        <dbReference type="EC" id="3.5.1.6"/>
    </reaction>
</comment>
<sequence>MSPQRTLLSLLALILTILTLSLSAKDVELSVNAQQKEVPFRTAPGVDVNDPITSFESVESILEKYLPEKELAQFRRIFYGKGSLPLSVPNQKEIEQIADKENFEFRAESVVQNTHEESSRPRRVVRIGAIQNAVTTPTTEPIKVQKKALIDRLEVMIDAAGKAGVQVLSLQEAWTMPFAFATREKNPWMEFAEDAEHGESTQFIKRKARQWNMVIISPILERDSAHADTIWNTAVVIGNHGNYIGKHRKNHIPRVASFAEATYYLEGNTGHPVFETAYGRIAINICYGRHHPLNWQAFALNGAEIIFNPSATVAGLSEGFWAVEARNAAIANNVITVAINRVGTEWFPREFTNGTGGKARRDFGHFYGSTYLASSDGSRTNGLSRVRDGLLVVDADLNQNQHVRDSWMFQNTARFGLYAKFLTNFVRHDFKPQIIRDPAMERRSASTLEHHIRDD</sequence>
<feature type="signal peptide" evidence="9">
    <location>
        <begin position="1"/>
        <end position="23"/>
    </location>
</feature>
<evidence type="ECO:0000313" key="11">
    <source>
        <dbReference type="EMBL" id="CAD9078068.1"/>
    </source>
</evidence>
<dbReference type="Pfam" id="PF00795">
    <property type="entry name" value="CN_hydrolase"/>
    <property type="match status" value="1"/>
</dbReference>
<proteinExistence type="inferred from homology"/>
<evidence type="ECO:0000256" key="7">
    <source>
        <dbReference type="ARBA" id="ARBA00074804"/>
    </source>
</evidence>
<evidence type="ECO:0000256" key="5">
    <source>
        <dbReference type="ARBA" id="ARBA00061249"/>
    </source>
</evidence>
<dbReference type="GO" id="GO:0003837">
    <property type="term" value="F:beta-ureidopropionase activity"/>
    <property type="evidence" value="ECO:0007669"/>
    <property type="project" value="UniProtKB-EC"/>
</dbReference>
<dbReference type="InterPro" id="IPR003010">
    <property type="entry name" value="C-N_Hydrolase"/>
</dbReference>
<gene>
    <name evidence="11" type="ORF">PCOS0759_LOCUS1300</name>
</gene>